<evidence type="ECO:0000256" key="6">
    <source>
        <dbReference type="ARBA" id="ARBA00023136"/>
    </source>
</evidence>
<feature type="domain" description="ABC transporter" evidence="9">
    <location>
        <begin position="335"/>
        <end position="571"/>
    </location>
</feature>
<dbReference type="InterPro" id="IPR003593">
    <property type="entry name" value="AAA+_ATPase"/>
</dbReference>
<evidence type="ECO:0000256" key="4">
    <source>
        <dbReference type="ARBA" id="ARBA00022840"/>
    </source>
</evidence>
<evidence type="ECO:0000256" key="1">
    <source>
        <dbReference type="ARBA" id="ARBA00004651"/>
    </source>
</evidence>
<keyword evidence="6 8" id="KW-0472">Membrane</keyword>
<dbReference type="PANTHER" id="PTHR43394:SF1">
    <property type="entry name" value="ATP-BINDING CASSETTE SUB-FAMILY B MEMBER 10, MITOCHONDRIAL"/>
    <property type="match status" value="1"/>
</dbReference>
<dbReference type="SMART" id="SM00382">
    <property type="entry name" value="AAA"/>
    <property type="match status" value="1"/>
</dbReference>
<dbReference type="PROSITE" id="PS50929">
    <property type="entry name" value="ABC_TM1F"/>
    <property type="match status" value="1"/>
</dbReference>
<feature type="domain" description="ABC transmembrane type-1" evidence="10">
    <location>
        <begin position="29"/>
        <end position="296"/>
    </location>
</feature>
<dbReference type="InterPro" id="IPR039421">
    <property type="entry name" value="Type_1_exporter"/>
</dbReference>
<feature type="transmembrane region" description="Helical" evidence="8">
    <location>
        <begin position="251"/>
        <end position="272"/>
    </location>
</feature>
<evidence type="ECO:0000313" key="12">
    <source>
        <dbReference type="Proteomes" id="UP000614047"/>
    </source>
</evidence>
<dbReference type="SUPFAM" id="SSF90123">
    <property type="entry name" value="ABC transporter transmembrane region"/>
    <property type="match status" value="1"/>
</dbReference>
<sequence length="573" mass="57006">MTTFEGTARRPPAGRPVPRAARGGGGWTALLAGSTLLDAVAATLLPMALARAIDAVLAAGTSGAGAVAGAVWACVALVTVSAAADVCAELAAGGGTARATARLRHGLARHVLAVGPALRIPPGDVAGRMVGGVAEAGAGPAAATQAVTALLPPAGALAVLGVTAPPVALTVAVAIPLVALLLRAFVRDVGATAERYLAVQGAIAARLAEALDGARTIAAAGTAGREARRILAPLPELGAEGHAMWRVQGSVAARGLLALLVLQIAVVTVAGLELMAGRTSAGGLVAAVQYAGLAAGFGPAVSHLLRLGRARAGAARAAAILAEPPRAHGTATLPPGPGRLEFRGVSAGGVLDGLDLVVPGGLAVAVVGRAGSGKATLAALAGRLADPDRGEVLLDGVPLRRLSRDALRGAVGYAFARPVLLGDTVGDAIGLGAGPGPEGPPEARLREAARAACADGFVRRLPRGYGTPLADAPMSGGEIQRIGLARAFARPGRLLVLDDATSSLDTATELRITEALLGPLGDRTRLVTAYRAGTAARADLVVWLEAGRVRGCGRHADLWRDPAYRAVFAAGDR</sequence>
<evidence type="ECO:0000259" key="9">
    <source>
        <dbReference type="PROSITE" id="PS50893"/>
    </source>
</evidence>
<reference evidence="11" key="1">
    <citation type="submission" date="2020-11" db="EMBL/GenBank/DDBJ databases">
        <title>Sequencing the genomes of 1000 actinobacteria strains.</title>
        <authorList>
            <person name="Klenk H.-P."/>
        </authorList>
    </citation>
    <scope>NUCLEOTIDE SEQUENCE</scope>
    <source>
        <strain evidence="11">DSM 43175</strain>
    </source>
</reference>
<dbReference type="PROSITE" id="PS00211">
    <property type="entry name" value="ABC_TRANSPORTER_1"/>
    <property type="match status" value="1"/>
</dbReference>
<accession>A0A931DGP4</accession>
<gene>
    <name evidence="11" type="ORF">IW256_004922</name>
</gene>
<feature type="transmembrane region" description="Helical" evidence="8">
    <location>
        <begin position="56"/>
        <end position="80"/>
    </location>
</feature>
<evidence type="ECO:0000259" key="10">
    <source>
        <dbReference type="PROSITE" id="PS50929"/>
    </source>
</evidence>
<dbReference type="Gene3D" id="1.20.1560.10">
    <property type="entry name" value="ABC transporter type 1, transmembrane domain"/>
    <property type="match status" value="1"/>
</dbReference>
<dbReference type="EMBL" id="JADOUA010000001">
    <property type="protein sequence ID" value="MBG6090809.1"/>
    <property type="molecule type" value="Genomic_DNA"/>
</dbReference>
<protein>
    <submittedName>
        <fullName evidence="11">ATP-binding cassette subfamily B protein</fullName>
    </submittedName>
</protein>
<keyword evidence="5 8" id="KW-1133">Transmembrane helix</keyword>
<dbReference type="Proteomes" id="UP000614047">
    <property type="component" value="Unassembled WGS sequence"/>
</dbReference>
<dbReference type="Gene3D" id="3.40.50.300">
    <property type="entry name" value="P-loop containing nucleotide triphosphate hydrolases"/>
    <property type="match status" value="1"/>
</dbReference>
<keyword evidence="3" id="KW-0547">Nucleotide-binding</keyword>
<dbReference type="InterPro" id="IPR017871">
    <property type="entry name" value="ABC_transporter-like_CS"/>
</dbReference>
<feature type="transmembrane region" description="Helical" evidence="8">
    <location>
        <begin position="284"/>
        <end position="305"/>
    </location>
</feature>
<dbReference type="GO" id="GO:0005524">
    <property type="term" value="F:ATP binding"/>
    <property type="evidence" value="ECO:0007669"/>
    <property type="project" value="UniProtKB-KW"/>
</dbReference>
<proteinExistence type="predicted"/>
<feature type="transmembrane region" description="Helical" evidence="8">
    <location>
        <begin position="167"/>
        <end position="186"/>
    </location>
</feature>
<dbReference type="PANTHER" id="PTHR43394">
    <property type="entry name" value="ATP-DEPENDENT PERMEASE MDL1, MITOCHONDRIAL"/>
    <property type="match status" value="1"/>
</dbReference>
<keyword evidence="2 8" id="KW-0812">Transmembrane</keyword>
<dbReference type="GO" id="GO:0015421">
    <property type="term" value="F:ABC-type oligopeptide transporter activity"/>
    <property type="evidence" value="ECO:0007669"/>
    <property type="project" value="TreeGrafter"/>
</dbReference>
<dbReference type="AlphaFoldDB" id="A0A931DGP4"/>
<evidence type="ECO:0000256" key="3">
    <source>
        <dbReference type="ARBA" id="ARBA00022741"/>
    </source>
</evidence>
<dbReference type="GO" id="GO:0005886">
    <property type="term" value="C:plasma membrane"/>
    <property type="evidence" value="ECO:0007669"/>
    <property type="project" value="UniProtKB-SubCell"/>
</dbReference>
<keyword evidence="12" id="KW-1185">Reference proteome</keyword>
<evidence type="ECO:0000256" key="7">
    <source>
        <dbReference type="SAM" id="MobiDB-lite"/>
    </source>
</evidence>
<keyword evidence="4 11" id="KW-0067">ATP-binding</keyword>
<evidence type="ECO:0000256" key="8">
    <source>
        <dbReference type="SAM" id="Phobius"/>
    </source>
</evidence>
<evidence type="ECO:0000256" key="2">
    <source>
        <dbReference type="ARBA" id="ARBA00022692"/>
    </source>
</evidence>
<dbReference type="InterPro" id="IPR003439">
    <property type="entry name" value="ABC_transporter-like_ATP-bd"/>
</dbReference>
<dbReference type="CDD" id="cd03228">
    <property type="entry name" value="ABCC_MRP_Like"/>
    <property type="match status" value="1"/>
</dbReference>
<dbReference type="InterPro" id="IPR027417">
    <property type="entry name" value="P-loop_NTPase"/>
</dbReference>
<dbReference type="InterPro" id="IPR011527">
    <property type="entry name" value="ABC1_TM_dom"/>
</dbReference>
<dbReference type="GO" id="GO:0016887">
    <property type="term" value="F:ATP hydrolysis activity"/>
    <property type="evidence" value="ECO:0007669"/>
    <property type="project" value="InterPro"/>
</dbReference>
<feature type="region of interest" description="Disordered" evidence="7">
    <location>
        <begin position="1"/>
        <end position="21"/>
    </location>
</feature>
<dbReference type="InterPro" id="IPR036640">
    <property type="entry name" value="ABC1_TM_sf"/>
</dbReference>
<comment type="subcellular location">
    <subcellularLocation>
        <location evidence="1">Cell membrane</location>
        <topology evidence="1">Multi-pass membrane protein</topology>
    </subcellularLocation>
</comment>
<dbReference type="Pfam" id="PF00005">
    <property type="entry name" value="ABC_tran"/>
    <property type="match status" value="1"/>
</dbReference>
<name>A0A931DGP4_9ACTN</name>
<evidence type="ECO:0000313" key="11">
    <source>
        <dbReference type="EMBL" id="MBG6090809.1"/>
    </source>
</evidence>
<evidence type="ECO:0000256" key="5">
    <source>
        <dbReference type="ARBA" id="ARBA00022989"/>
    </source>
</evidence>
<dbReference type="SUPFAM" id="SSF52540">
    <property type="entry name" value="P-loop containing nucleoside triphosphate hydrolases"/>
    <property type="match status" value="1"/>
</dbReference>
<dbReference type="PROSITE" id="PS50893">
    <property type="entry name" value="ABC_TRANSPORTER_2"/>
    <property type="match status" value="1"/>
</dbReference>
<organism evidence="11 12">
    <name type="scientific">Actinomadura viridis</name>
    <dbReference type="NCBI Taxonomy" id="58110"/>
    <lineage>
        <taxon>Bacteria</taxon>
        <taxon>Bacillati</taxon>
        <taxon>Actinomycetota</taxon>
        <taxon>Actinomycetes</taxon>
        <taxon>Streptosporangiales</taxon>
        <taxon>Thermomonosporaceae</taxon>
        <taxon>Actinomadura</taxon>
    </lineage>
</organism>
<comment type="caution">
    <text evidence="11">The sequence shown here is derived from an EMBL/GenBank/DDBJ whole genome shotgun (WGS) entry which is preliminary data.</text>
</comment>
<dbReference type="RefSeq" id="WP_197013226.1">
    <property type="nucleotide sequence ID" value="NZ_BAABES010000011.1"/>
</dbReference>
<feature type="transmembrane region" description="Helical" evidence="8">
    <location>
        <begin position="27"/>
        <end position="49"/>
    </location>
</feature>